<evidence type="ECO:0000256" key="1">
    <source>
        <dbReference type="ARBA" id="ARBA00004128"/>
    </source>
</evidence>
<keyword evidence="4 7" id="KW-1133">Transmembrane helix</keyword>
<dbReference type="PANTHER" id="PTHR46140:SF1">
    <property type="entry name" value="VACUOLAR TRANSPORTER CHAPERONE COMPLEX SUBUNIT 4-RELATED"/>
    <property type="match status" value="1"/>
</dbReference>
<dbReference type="InterPro" id="IPR004331">
    <property type="entry name" value="SPX_dom"/>
</dbReference>
<dbReference type="Proteomes" id="UP000694050">
    <property type="component" value="Unassembled WGS sequence"/>
</dbReference>
<evidence type="ECO:0000256" key="7">
    <source>
        <dbReference type="SAM" id="Phobius"/>
    </source>
</evidence>
<keyword evidence="2" id="KW-0926">Vacuole</keyword>
<feature type="region of interest" description="Disordered" evidence="6">
    <location>
        <begin position="220"/>
        <end position="262"/>
    </location>
</feature>
<feature type="compositionally biased region" description="Low complexity" evidence="6">
    <location>
        <begin position="220"/>
        <end position="234"/>
    </location>
</feature>
<sequence>MKFGEQLERESVPEWNLRMIHPSSLAQLHYINQLSLHEDNLDYNFLKHEIKMYTARDQATAMAIPGRKDEALSRFEDGFYMELGRQHERLHLFALSKADEISRRLEYLAKNIDRWASKNQDQLADDFAIKHQRRFTKYERELVRCGSDIQALERFIKAQTIAFRKITKKFEKWTGSITLGTRLYENILSDPKSFTRYDFSSLRQRYDDIICTFNAVAPALSEPSSPESPVQSYPRQSCSGSLNSANRHHSNRPQPTFEFLPPPQMEGPTKYWNEYDNGSECAGDDDEYAIYLNPDESTSFPGLDCLLGVFRGPLKKTKGLSKHDKPGERQALLGANRSPYQYSSTTLNSSESEEVAGYASSDGFPTTRYTTHYALPSLNQQQGHLHREKTLFWGTVSSFAVSFLLFLVAGTLIYTGRHKLRAEVDAGVTIGVVASLFTACSALGMTIYRHDQLSLPYLLAVWTTFVTSCVLNGMLLILVVRNSP</sequence>
<feature type="transmembrane region" description="Helical" evidence="7">
    <location>
        <begin position="426"/>
        <end position="447"/>
    </location>
</feature>
<evidence type="ECO:0000256" key="6">
    <source>
        <dbReference type="SAM" id="MobiDB-lite"/>
    </source>
</evidence>
<evidence type="ECO:0000256" key="3">
    <source>
        <dbReference type="ARBA" id="ARBA00022692"/>
    </source>
</evidence>
<dbReference type="GO" id="GO:0005774">
    <property type="term" value="C:vacuolar membrane"/>
    <property type="evidence" value="ECO:0007669"/>
    <property type="project" value="UniProtKB-SubCell"/>
</dbReference>
<dbReference type="PANTHER" id="PTHR46140">
    <property type="entry name" value="VACUOLAR TRANSPORTER CHAPERONE 1-RELATED"/>
    <property type="match status" value="1"/>
</dbReference>
<proteinExistence type="predicted"/>
<dbReference type="PROSITE" id="PS51382">
    <property type="entry name" value="SPX"/>
    <property type="match status" value="1"/>
</dbReference>
<keyword evidence="3 7" id="KW-0812">Transmembrane</keyword>
<evidence type="ECO:0000313" key="9">
    <source>
        <dbReference type="EMBL" id="KAG7404163.1"/>
    </source>
</evidence>
<feature type="compositionally biased region" description="Polar residues" evidence="6">
    <location>
        <begin position="235"/>
        <end position="245"/>
    </location>
</feature>
<feature type="transmembrane region" description="Helical" evidence="7">
    <location>
        <begin position="459"/>
        <end position="480"/>
    </location>
</feature>
<comment type="subcellular location">
    <subcellularLocation>
        <location evidence="1">Vacuole membrane</location>
        <topology evidence="1">Multi-pass membrane protein</topology>
    </subcellularLocation>
</comment>
<accession>A0A8J5TML1</accession>
<keyword evidence="5 7" id="KW-0472">Membrane</keyword>
<dbReference type="AlphaFoldDB" id="A0A8J5TML1"/>
<evidence type="ECO:0000256" key="2">
    <source>
        <dbReference type="ARBA" id="ARBA00022554"/>
    </source>
</evidence>
<organism evidence="9 10">
    <name type="scientific">Fusarium oxysporum f. sp. rapae</name>
    <dbReference type="NCBI Taxonomy" id="485398"/>
    <lineage>
        <taxon>Eukaryota</taxon>
        <taxon>Fungi</taxon>
        <taxon>Dikarya</taxon>
        <taxon>Ascomycota</taxon>
        <taxon>Pezizomycotina</taxon>
        <taxon>Sordariomycetes</taxon>
        <taxon>Hypocreomycetidae</taxon>
        <taxon>Hypocreales</taxon>
        <taxon>Nectriaceae</taxon>
        <taxon>Fusarium</taxon>
        <taxon>Fusarium oxysporum species complex</taxon>
    </lineage>
</organism>
<feature type="domain" description="SPX" evidence="8">
    <location>
        <begin position="1"/>
        <end position="184"/>
    </location>
</feature>
<dbReference type="InterPro" id="IPR051572">
    <property type="entry name" value="VTC_Complex_Subunit"/>
</dbReference>
<dbReference type="GO" id="GO:0006799">
    <property type="term" value="P:polyphosphate biosynthetic process"/>
    <property type="evidence" value="ECO:0007669"/>
    <property type="project" value="UniProtKB-ARBA"/>
</dbReference>
<dbReference type="CDD" id="cd14474">
    <property type="entry name" value="SPX_YDR089W"/>
    <property type="match status" value="1"/>
</dbReference>
<evidence type="ECO:0000256" key="4">
    <source>
        <dbReference type="ARBA" id="ARBA00022989"/>
    </source>
</evidence>
<gene>
    <name evidence="9" type="ORF">Forpe1208_v015671</name>
</gene>
<comment type="caution">
    <text evidence="9">The sequence shown here is derived from an EMBL/GenBank/DDBJ whole genome shotgun (WGS) entry which is preliminary data.</text>
</comment>
<evidence type="ECO:0000256" key="5">
    <source>
        <dbReference type="ARBA" id="ARBA00023136"/>
    </source>
</evidence>
<evidence type="ECO:0000259" key="8">
    <source>
        <dbReference type="PROSITE" id="PS51382"/>
    </source>
</evidence>
<protein>
    <recommendedName>
        <fullName evidence="8">SPX domain-containing protein</fullName>
    </recommendedName>
</protein>
<dbReference type="EMBL" id="JAELUQ010000013">
    <property type="protein sequence ID" value="KAG7404163.1"/>
    <property type="molecule type" value="Genomic_DNA"/>
</dbReference>
<name>A0A8J5TML1_FUSOX</name>
<evidence type="ECO:0000313" key="10">
    <source>
        <dbReference type="Proteomes" id="UP000694050"/>
    </source>
</evidence>
<reference evidence="9" key="1">
    <citation type="submission" date="2021-04" db="EMBL/GenBank/DDBJ databases">
        <title>First draft genome resource for Brassicaceae pathogens Fusarium oxysporum f. sp. raphani and Fusarium oxysporum f. sp. rapae.</title>
        <authorList>
            <person name="Asai S."/>
        </authorList>
    </citation>
    <scope>NUCLEOTIDE SEQUENCE</scope>
    <source>
        <strain evidence="9">Tf1208</strain>
    </source>
</reference>
<feature type="transmembrane region" description="Helical" evidence="7">
    <location>
        <begin position="391"/>
        <end position="414"/>
    </location>
</feature>